<dbReference type="RefSeq" id="WP_091346662.1">
    <property type="nucleotide sequence ID" value="NZ_FMAQ01000002.1"/>
</dbReference>
<organism evidence="2 3">
    <name type="scientific">Gilliamella bombicola</name>
    <dbReference type="NCBI Taxonomy" id="1798182"/>
    <lineage>
        <taxon>Bacteria</taxon>
        <taxon>Pseudomonadati</taxon>
        <taxon>Pseudomonadota</taxon>
        <taxon>Gammaproteobacteria</taxon>
        <taxon>Orbales</taxon>
        <taxon>Orbaceae</taxon>
        <taxon>Gilliamella</taxon>
    </lineage>
</organism>
<evidence type="ECO:0000313" key="2">
    <source>
        <dbReference type="EMBL" id="SCB83699.1"/>
    </source>
</evidence>
<reference evidence="3" key="1">
    <citation type="submission" date="2016-08" db="EMBL/GenBank/DDBJ databases">
        <authorList>
            <person name="Varghese N."/>
            <person name="Submissions Spin"/>
        </authorList>
    </citation>
    <scope>NUCLEOTIDE SEQUENCE [LARGE SCALE GENOMIC DNA]</scope>
    <source>
        <strain evidence="3">R-53248</strain>
    </source>
</reference>
<dbReference type="AlphaFoldDB" id="A0A1C3ZMT4"/>
<dbReference type="NCBIfam" id="TIGR03915">
    <property type="entry name" value="SAM_7_link_chp"/>
    <property type="match status" value="1"/>
</dbReference>
<evidence type="ECO:0000313" key="3">
    <source>
        <dbReference type="Proteomes" id="UP000199670"/>
    </source>
</evidence>
<name>A0A1C3ZMT4_9GAMM</name>
<dbReference type="OrthoDB" id="5290748at2"/>
<dbReference type="EMBL" id="FMAQ01000002">
    <property type="protein sequence ID" value="SCB83699.1"/>
    <property type="molecule type" value="Genomic_DNA"/>
</dbReference>
<accession>A0A1C3ZMT4</accession>
<dbReference type="Pfam" id="PF13566">
    <property type="entry name" value="DUF4130"/>
    <property type="match status" value="1"/>
</dbReference>
<dbReference type="InterPro" id="IPR025404">
    <property type="entry name" value="DUF4130"/>
</dbReference>
<proteinExistence type="predicted"/>
<feature type="domain" description="DUF4130" evidence="1">
    <location>
        <begin position="83"/>
        <end position="265"/>
    </location>
</feature>
<sequence length="271" mass="32334">MLVFYYDKSFESLLCAVFDAFKLKKMPECLLTTGQIEPLLVSDRHHVEFCDAKYERVRVALINKISKVALRHLMYVWLSELPESDLIVFRYICKVFKSSKSIETDFADQDVLTVHDIAKKVSRERHRVMQFVRFNAINNPLKDVVEPNDRDDKIYFSIIAPIYNVLPLVLKFFKERFADQKWAIYDEKREYGYIYNLHGIEPVSLIDKDDLIINSQVNQQYLTKDEALFQTMWQRYCNALTIKERINPKLQRQQMPSRFWHYLPEMKPISK</sequence>
<gene>
    <name evidence="2" type="ORF">GA0061081_10217</name>
</gene>
<keyword evidence="3" id="KW-1185">Reference proteome</keyword>
<dbReference type="STRING" id="1798182.GA0061081_10217"/>
<protein>
    <submittedName>
        <fullName evidence="2">Probable DNA metabolism protein</fullName>
    </submittedName>
</protein>
<dbReference type="Proteomes" id="UP000199670">
    <property type="component" value="Unassembled WGS sequence"/>
</dbReference>
<dbReference type="InterPro" id="IPR023875">
    <property type="entry name" value="DNA_repair_put"/>
</dbReference>
<evidence type="ECO:0000259" key="1">
    <source>
        <dbReference type="Pfam" id="PF13566"/>
    </source>
</evidence>